<dbReference type="Proteomes" id="UP000606921">
    <property type="component" value="Unassembled WGS sequence"/>
</dbReference>
<name>A0ABM8PG04_9HYPH</name>
<feature type="chain" id="PRO_5046845329" evidence="1">
    <location>
        <begin position="24"/>
        <end position="173"/>
    </location>
</feature>
<accession>A0ABM8PG04</accession>
<gene>
    <name evidence="2" type="ORF">REJC140_02551</name>
</gene>
<feature type="signal peptide" evidence="1">
    <location>
        <begin position="1"/>
        <end position="23"/>
    </location>
</feature>
<dbReference type="EMBL" id="CABFWF030000006">
    <property type="protein sequence ID" value="CAD7027836.1"/>
    <property type="molecule type" value="Genomic_DNA"/>
</dbReference>
<protein>
    <submittedName>
        <fullName evidence="2">Uncharacterized protein</fullName>
    </submittedName>
</protein>
<proteinExistence type="predicted"/>
<evidence type="ECO:0000313" key="3">
    <source>
        <dbReference type="Proteomes" id="UP000606921"/>
    </source>
</evidence>
<keyword evidence="3" id="KW-1185">Reference proteome</keyword>
<sequence length="173" mass="18868">MEGRRRAKGILALAAIWLTSAGAAAPQWVTHEDQRGGFRLHVPPGLQAAGPTGEPDIVRYEGENSMLSVERLDLQNPFAAEARSRRDAAAAAGWFHSYEIIDGRSATFHRSKDGRVHYVHGIPLCDGAAVFFQYDYHYHDVKILAPILRHMALSLQSTGACAGTVADIGYPTD</sequence>
<evidence type="ECO:0000313" key="2">
    <source>
        <dbReference type="EMBL" id="CAD7027836.1"/>
    </source>
</evidence>
<evidence type="ECO:0000256" key="1">
    <source>
        <dbReference type="SAM" id="SignalP"/>
    </source>
</evidence>
<keyword evidence="1" id="KW-0732">Signal</keyword>
<reference evidence="2 3" key="1">
    <citation type="submission" date="2020-11" db="EMBL/GenBank/DDBJ databases">
        <authorList>
            <person name="Lassalle F."/>
        </authorList>
    </citation>
    <scope>NUCLEOTIDE SEQUENCE [LARGE SCALE GENOMIC DNA]</scope>
    <source>
        <strain evidence="2 3">JC140</strain>
    </source>
</reference>
<organism evidence="2 3">
    <name type="scientific">Pseudorhizobium endolithicum</name>
    <dbReference type="NCBI Taxonomy" id="1191678"/>
    <lineage>
        <taxon>Bacteria</taxon>
        <taxon>Pseudomonadati</taxon>
        <taxon>Pseudomonadota</taxon>
        <taxon>Alphaproteobacteria</taxon>
        <taxon>Hyphomicrobiales</taxon>
        <taxon>Rhizobiaceae</taxon>
        <taxon>Rhizobium/Agrobacterium group</taxon>
        <taxon>Pseudorhizobium</taxon>
    </lineage>
</organism>
<comment type="caution">
    <text evidence="2">The sequence shown here is derived from an EMBL/GenBank/DDBJ whole genome shotgun (WGS) entry which is preliminary data.</text>
</comment>